<dbReference type="CDD" id="cd03692">
    <property type="entry name" value="mtIF2_IVc"/>
    <property type="match status" value="1"/>
</dbReference>
<dbReference type="InterPro" id="IPR036925">
    <property type="entry name" value="TIF_IF2_dom3_sf"/>
</dbReference>
<dbReference type="PROSITE" id="PS51722">
    <property type="entry name" value="G_TR_2"/>
    <property type="match status" value="1"/>
</dbReference>
<feature type="region of interest" description="Disordered" evidence="12">
    <location>
        <begin position="157"/>
        <end position="185"/>
    </location>
</feature>
<feature type="region of interest" description="Disordered" evidence="12">
    <location>
        <begin position="547"/>
        <end position="586"/>
    </location>
</feature>
<feature type="region of interest" description="Disordered" evidence="12">
    <location>
        <begin position="980"/>
        <end position="999"/>
    </location>
</feature>
<dbReference type="Proteomes" id="UP000232323">
    <property type="component" value="Unassembled WGS sequence"/>
</dbReference>
<feature type="compositionally biased region" description="Polar residues" evidence="12">
    <location>
        <begin position="832"/>
        <end position="844"/>
    </location>
</feature>
<dbReference type="FunFam" id="3.40.50.10050:FF:000001">
    <property type="entry name" value="Translation initiation factor IF-2"/>
    <property type="match status" value="1"/>
</dbReference>
<dbReference type="PANTHER" id="PTHR43381">
    <property type="entry name" value="TRANSLATION INITIATION FACTOR IF-2-RELATED"/>
    <property type="match status" value="1"/>
</dbReference>
<dbReference type="GO" id="GO:0005525">
    <property type="term" value="F:GTP binding"/>
    <property type="evidence" value="ECO:0007669"/>
    <property type="project" value="UniProtKB-KW"/>
</dbReference>
<evidence type="ECO:0000313" key="14">
    <source>
        <dbReference type="EMBL" id="GAX74462.1"/>
    </source>
</evidence>
<protein>
    <recommendedName>
        <fullName evidence="10">Translation initiation factor IF-2, mitochondrial</fullName>
    </recommendedName>
</protein>
<feature type="region of interest" description="Disordered" evidence="12">
    <location>
        <begin position="276"/>
        <end position="305"/>
    </location>
</feature>
<keyword evidence="8" id="KW-0342">GTP-binding</keyword>
<feature type="compositionally biased region" description="Polar residues" evidence="12">
    <location>
        <begin position="324"/>
        <end position="343"/>
    </location>
</feature>
<feature type="region of interest" description="Disordered" evidence="12">
    <location>
        <begin position="1283"/>
        <end position="1306"/>
    </location>
</feature>
<feature type="compositionally biased region" description="Low complexity" evidence="12">
    <location>
        <begin position="1289"/>
        <end position="1301"/>
    </location>
</feature>
<dbReference type="InterPro" id="IPR053905">
    <property type="entry name" value="EF-G-like_DII"/>
</dbReference>
<keyword evidence="6" id="KW-0809">Transit peptide</keyword>
<feature type="compositionally biased region" description="Low complexity" evidence="12">
    <location>
        <begin position="602"/>
        <end position="615"/>
    </location>
</feature>
<dbReference type="FunFam" id="3.40.50.300:FF:000019">
    <property type="entry name" value="Translation initiation factor IF-2"/>
    <property type="match status" value="1"/>
</dbReference>
<evidence type="ECO:0000256" key="11">
    <source>
        <dbReference type="SAM" id="Coils"/>
    </source>
</evidence>
<dbReference type="SUPFAM" id="SSF52156">
    <property type="entry name" value="Initiation factor IF2/eIF5b, domain 3"/>
    <property type="match status" value="1"/>
</dbReference>
<dbReference type="OrthoDB" id="361630at2759"/>
<feature type="compositionally biased region" description="Polar residues" evidence="12">
    <location>
        <begin position="157"/>
        <end position="174"/>
    </location>
</feature>
<feature type="compositionally biased region" description="Low complexity" evidence="12">
    <location>
        <begin position="212"/>
        <end position="232"/>
    </location>
</feature>
<feature type="compositionally biased region" description="Polar residues" evidence="12">
    <location>
        <begin position="53"/>
        <end position="74"/>
    </location>
</feature>
<evidence type="ECO:0000313" key="15">
    <source>
        <dbReference type="Proteomes" id="UP000232323"/>
    </source>
</evidence>
<evidence type="ECO:0000256" key="12">
    <source>
        <dbReference type="SAM" id="MobiDB-lite"/>
    </source>
</evidence>
<dbReference type="GO" id="GO:0003924">
    <property type="term" value="F:GTPase activity"/>
    <property type="evidence" value="ECO:0007669"/>
    <property type="project" value="InterPro"/>
</dbReference>
<feature type="compositionally biased region" description="Basic and acidic residues" evidence="12">
    <location>
        <begin position="789"/>
        <end position="806"/>
    </location>
</feature>
<evidence type="ECO:0000256" key="8">
    <source>
        <dbReference type="ARBA" id="ARBA00023134"/>
    </source>
</evidence>
<dbReference type="HAMAP" id="MF_00100_B">
    <property type="entry name" value="IF_2_B"/>
    <property type="match status" value="1"/>
</dbReference>
<dbReference type="PRINTS" id="PR00315">
    <property type="entry name" value="ELONGATNFCT"/>
</dbReference>
<organism evidence="14 15">
    <name type="scientific">Chlamydomonas eustigma</name>
    <dbReference type="NCBI Taxonomy" id="1157962"/>
    <lineage>
        <taxon>Eukaryota</taxon>
        <taxon>Viridiplantae</taxon>
        <taxon>Chlorophyta</taxon>
        <taxon>core chlorophytes</taxon>
        <taxon>Chlorophyceae</taxon>
        <taxon>CS clade</taxon>
        <taxon>Chlamydomonadales</taxon>
        <taxon>Chlamydomonadaceae</taxon>
        <taxon>Chlamydomonas</taxon>
    </lineage>
</organism>
<dbReference type="Pfam" id="PF11987">
    <property type="entry name" value="IF-2"/>
    <property type="match status" value="1"/>
</dbReference>
<dbReference type="Gene3D" id="3.40.50.10050">
    <property type="entry name" value="Translation initiation factor IF- 2, domain 3"/>
    <property type="match status" value="1"/>
</dbReference>
<evidence type="ECO:0000256" key="6">
    <source>
        <dbReference type="ARBA" id="ARBA00022946"/>
    </source>
</evidence>
<evidence type="ECO:0000256" key="1">
    <source>
        <dbReference type="ARBA" id="ARBA00004173"/>
    </source>
</evidence>
<dbReference type="InterPro" id="IPR027417">
    <property type="entry name" value="P-loop_NTPase"/>
</dbReference>
<feature type="coiled-coil region" evidence="11">
    <location>
        <begin position="488"/>
        <end position="531"/>
    </location>
</feature>
<dbReference type="GO" id="GO:0003743">
    <property type="term" value="F:translation initiation factor activity"/>
    <property type="evidence" value="ECO:0007669"/>
    <property type="project" value="UniProtKB-KW"/>
</dbReference>
<dbReference type="InterPro" id="IPR015760">
    <property type="entry name" value="TIF_IF2"/>
</dbReference>
<feature type="region of interest" description="Disordered" evidence="12">
    <location>
        <begin position="360"/>
        <end position="434"/>
    </location>
</feature>
<gene>
    <name evidence="14" type="ORF">CEUSTIGMA_g1911.t1</name>
</gene>
<evidence type="ECO:0000256" key="3">
    <source>
        <dbReference type="ARBA" id="ARBA00022540"/>
    </source>
</evidence>
<evidence type="ECO:0000259" key="13">
    <source>
        <dbReference type="PROSITE" id="PS51722"/>
    </source>
</evidence>
<comment type="caution">
    <text evidence="14">The sequence shown here is derived from an EMBL/GenBank/DDBJ whole genome shotgun (WGS) entry which is preliminary data.</text>
</comment>
<accession>A0A250WV09</accession>
<keyword evidence="15" id="KW-1185">Reference proteome</keyword>
<dbReference type="InterPro" id="IPR009000">
    <property type="entry name" value="Transl_B-barrel_sf"/>
</dbReference>
<feature type="region of interest" description="Disordered" evidence="12">
    <location>
        <begin position="601"/>
        <end position="624"/>
    </location>
</feature>
<keyword evidence="4" id="KW-0547">Nucleotide-binding</keyword>
<comment type="subcellular location">
    <subcellularLocation>
        <location evidence="1">Mitochondrion</location>
    </subcellularLocation>
</comment>
<feature type="compositionally biased region" description="Low complexity" evidence="12">
    <location>
        <begin position="393"/>
        <end position="404"/>
    </location>
</feature>
<dbReference type="SUPFAM" id="SSF50447">
    <property type="entry name" value="Translation proteins"/>
    <property type="match status" value="2"/>
</dbReference>
<comment type="similarity">
    <text evidence="2">Belongs to the TRAFAC class translation factor GTPase superfamily. Classic translation factor GTPase family. IF-2 subfamily.</text>
</comment>
<dbReference type="InterPro" id="IPR044145">
    <property type="entry name" value="IF2_II"/>
</dbReference>
<feature type="region of interest" description="Disordered" evidence="12">
    <location>
        <begin position="209"/>
        <end position="249"/>
    </location>
</feature>
<dbReference type="SUPFAM" id="SSF52540">
    <property type="entry name" value="P-loop containing nucleoside triphosphate hydrolases"/>
    <property type="match status" value="1"/>
</dbReference>
<comment type="function">
    <text evidence="9">One of the essential components for the initiation of protein synthesis. Protects formylmethionyl-tRNA from spontaneous hydrolysis and promotes its binding to the 30S ribosomal subunits. Also involved in the hydrolysis of GTP during the formation of the 70S ribosomal complex.</text>
</comment>
<dbReference type="InterPro" id="IPR005225">
    <property type="entry name" value="Small_GTP-bd"/>
</dbReference>
<dbReference type="Gene3D" id="3.40.50.300">
    <property type="entry name" value="P-loop containing nucleotide triphosphate hydrolases"/>
    <property type="match status" value="1"/>
</dbReference>
<reference evidence="14 15" key="1">
    <citation type="submission" date="2017-08" db="EMBL/GenBank/DDBJ databases">
        <title>Acidophilic green algal genome provides insights into adaptation to an acidic environment.</title>
        <authorList>
            <person name="Hirooka S."/>
            <person name="Hirose Y."/>
            <person name="Kanesaki Y."/>
            <person name="Higuchi S."/>
            <person name="Fujiwara T."/>
            <person name="Onuma R."/>
            <person name="Era A."/>
            <person name="Ohbayashi R."/>
            <person name="Uzuka A."/>
            <person name="Nozaki H."/>
            <person name="Yoshikawa H."/>
            <person name="Miyagishima S.Y."/>
        </authorList>
    </citation>
    <scope>NUCLEOTIDE SEQUENCE [LARGE SCALE GENOMIC DNA]</scope>
    <source>
        <strain evidence="14 15">NIES-2499</strain>
    </source>
</reference>
<keyword evidence="3" id="KW-0396">Initiation factor</keyword>
<evidence type="ECO:0000256" key="2">
    <source>
        <dbReference type="ARBA" id="ARBA00007733"/>
    </source>
</evidence>
<feature type="domain" description="Tr-type G" evidence="13">
    <location>
        <begin position="919"/>
        <end position="1121"/>
    </location>
</feature>
<evidence type="ECO:0000256" key="9">
    <source>
        <dbReference type="ARBA" id="ARBA00025162"/>
    </source>
</evidence>
<evidence type="ECO:0000256" key="10">
    <source>
        <dbReference type="ARBA" id="ARBA00044200"/>
    </source>
</evidence>
<feature type="region of interest" description="Disordered" evidence="12">
    <location>
        <begin position="762"/>
        <end position="844"/>
    </location>
</feature>
<sequence>MRLAPGAIPFLRKACSTKELHVQQLVATIKSTAITCDDEKRDEINRIDDIPGSPSSRETRASTIDDTLSRSKPTSAYRRGPSASELASETQELLESKLSPRNQELERLHGATGGRSSSALSSSKSTLTALWSNIATSISSLFPSGWRDSFKNNATVKTPAAQDSSTHEINTSYPEKSGDQVEQSFKDPAQQVGDNEVWTFTFLQQLIKPGPSLSSGPDSQSSNSNSNSSSSVSHDHDKHSTTSTSEPVMYAGTAIHLPPATSASRRRLISLDDDKASPFNTQQHALPPFSPRARTGSQQPRRRIGGSKLSLTMGDISHSHLSEPLTQSGDSQGVTHVTPSTPSFMRDSALAQVEALMSTESSVLTKGETKGLQESSGANRGTAVRPSLLLQYSRGSTSYPSSSSDGIQGARRSKAGSSGAGIRIQGPSSSKSLNPWISESQDGDLLDANAAFEAAKIEEEHMLRTAPRTGLLSRRSAKPREVGAATPLAALLRRRQRLREEAEQLEEQQNLDAIEALMKEQEAILAADRQQVAAAAAAAAALHPAGDLRSDAGVPPSLPQSSSTQDAVPHVDHQQADASTLHPPSGQRSIFEAMESFRAALAARPAPQSSTAPPAAKRRQRQVTAAVSLPHPGLEHGFGSAVAAGEAKPSSSQPEVSLRSGELSMDELLDMLDPTSTSAIQAAGAEVPGNAFFMDAQQQVPSSSSSSSSSMMYGDYNVNANKAYRPYSDRRYDDNDASGRRYEKYEPVKRIPVLGSWMKGLQKKLSQTRHSDSSEGPSGGDNIISPESGNRDDQVWDKPDKFRSNEFDGSMVSSDDSRRSSRGRLFGEPRLSSGNGALPNFNNPDQVIIPSGTTLRGLSQLLNSSMDELEAFLTEQLGMSFKSHEEVVPQEAAELAAMEWGRIAILVQGEDEARYPPSARPPVVTIMGHVDHGKTSLLDALRNSNVAASEAGGITQHIGAFEVTLKNTSSGLAVGLSTSQQQSIGSSTPEDASAPSTMAQPSDVITFLDTPGHAAFSSMRARGAALTDIVVLVVAADDGVMPQTREALAHARSAGCPLVVALTKCDLPQARPERVIGQLLEEGVELEEQGGTVQLVRTSAVSGLGLSDLQEALLLQAEIMELQSAHEGPATASVVEARLDRGAGAVATVVVRSGKLRVGDPVVVGTEWGRVRALKSGSGESLEVVGPGRHALVIGLKGLPMAGDELSVMGSEQRARSVALARAERAEDFRAARMAGSLHVQRMKERVASQEATERRRLLRQQMRALLVQNKQRTAQKLAALSEELRNKTSSSSTATISATSPQDSGDYVSAAAAAASSVEGTAHRSASSDSVQKPPATPPDLIETEVPLVIKADVQGSVEALINALKNLGIPGVSPRVLLSGVGPLTMSDVNLALASGAHIIMFNQQSFQSKAVEASVQDLKKQGMSMIRHNVIYHLLDQIRGVMEGAAPLIPTEEVVGRAVVQATFPLSTSKGRVEGGIAGVRVAAASGNSSAQYGHEGGGSTSSAGFGSQGLGGLVKDAAFYRVVRQDQVIYQGPCTSLKRNKGDVESVAAGLECGVVLGGGEFTGYLPNDVIECIRVLTKQQQHASA</sequence>
<dbReference type="CDD" id="cd01887">
    <property type="entry name" value="IF2_eIF5B"/>
    <property type="match status" value="1"/>
</dbReference>
<keyword evidence="5" id="KW-0648">Protein biosynthesis</keyword>
<dbReference type="PANTHER" id="PTHR43381:SF20">
    <property type="entry name" value="TRANSLATION INITIATION FACTOR IF-2, MITOCHONDRIAL"/>
    <property type="match status" value="1"/>
</dbReference>
<keyword evidence="7" id="KW-0496">Mitochondrion</keyword>
<keyword evidence="11" id="KW-0175">Coiled coil</keyword>
<feature type="region of interest" description="Disordered" evidence="12">
    <location>
        <begin position="1320"/>
        <end position="1341"/>
    </location>
</feature>
<evidence type="ECO:0000256" key="4">
    <source>
        <dbReference type="ARBA" id="ARBA00022741"/>
    </source>
</evidence>
<feature type="region of interest" description="Disordered" evidence="12">
    <location>
        <begin position="319"/>
        <end position="343"/>
    </location>
</feature>
<dbReference type="Pfam" id="PF00009">
    <property type="entry name" value="GTP_EFTU"/>
    <property type="match status" value="1"/>
</dbReference>
<dbReference type="InterPro" id="IPR000178">
    <property type="entry name" value="TF_IF2_bacterial-like"/>
</dbReference>
<evidence type="ECO:0000256" key="5">
    <source>
        <dbReference type="ARBA" id="ARBA00022917"/>
    </source>
</evidence>
<dbReference type="EMBL" id="BEGY01000007">
    <property type="protein sequence ID" value="GAX74462.1"/>
    <property type="molecule type" value="Genomic_DNA"/>
</dbReference>
<dbReference type="CDD" id="cd03702">
    <property type="entry name" value="IF2_mtIF2_II"/>
    <property type="match status" value="1"/>
</dbReference>
<dbReference type="Pfam" id="PF22042">
    <property type="entry name" value="EF-G_D2"/>
    <property type="match status" value="1"/>
</dbReference>
<evidence type="ECO:0000256" key="7">
    <source>
        <dbReference type="ARBA" id="ARBA00023128"/>
    </source>
</evidence>
<name>A0A250WV09_9CHLO</name>
<dbReference type="STRING" id="1157962.A0A250WV09"/>
<feature type="region of interest" description="Disordered" evidence="12">
    <location>
        <begin position="45"/>
        <end position="101"/>
    </location>
</feature>
<dbReference type="Gene3D" id="2.40.30.10">
    <property type="entry name" value="Translation factors"/>
    <property type="match status" value="2"/>
</dbReference>
<dbReference type="InterPro" id="IPR000795">
    <property type="entry name" value="T_Tr_GTP-bd_dom"/>
</dbReference>
<dbReference type="GO" id="GO:0005739">
    <property type="term" value="C:mitochondrion"/>
    <property type="evidence" value="ECO:0007669"/>
    <property type="project" value="UniProtKB-SubCell"/>
</dbReference>
<dbReference type="InterPro" id="IPR023115">
    <property type="entry name" value="TIF_IF2_dom3"/>
</dbReference>
<dbReference type="NCBIfam" id="TIGR00231">
    <property type="entry name" value="small_GTP"/>
    <property type="match status" value="1"/>
</dbReference>
<proteinExistence type="inferred from homology"/>